<dbReference type="STRING" id="1325564.NSJP_2928"/>
<feature type="region of interest" description="Disordered" evidence="1">
    <location>
        <begin position="42"/>
        <end position="73"/>
    </location>
</feature>
<protein>
    <submittedName>
        <fullName evidence="2">Uncharacterized protein</fullName>
    </submittedName>
</protein>
<dbReference type="KEGG" id="nja:NSJP_2928"/>
<proteinExistence type="predicted"/>
<organism evidence="2 3">
    <name type="scientific">Nitrospira japonica</name>
    <dbReference type="NCBI Taxonomy" id="1325564"/>
    <lineage>
        <taxon>Bacteria</taxon>
        <taxon>Pseudomonadati</taxon>
        <taxon>Nitrospirota</taxon>
        <taxon>Nitrospiria</taxon>
        <taxon>Nitrospirales</taxon>
        <taxon>Nitrospiraceae</taxon>
        <taxon>Nitrospira</taxon>
    </lineage>
</organism>
<keyword evidence="3" id="KW-1185">Reference proteome</keyword>
<feature type="compositionally biased region" description="Low complexity" evidence="1">
    <location>
        <begin position="46"/>
        <end position="55"/>
    </location>
</feature>
<reference evidence="2 3" key="1">
    <citation type="submission" date="2017-03" db="EMBL/GenBank/DDBJ databases">
        <authorList>
            <person name="Afonso C.L."/>
            <person name="Miller P.J."/>
            <person name="Scott M.A."/>
            <person name="Spackman E."/>
            <person name="Goraichik I."/>
            <person name="Dimitrov K.M."/>
            <person name="Suarez D.L."/>
            <person name="Swayne D.E."/>
        </authorList>
    </citation>
    <scope>NUCLEOTIDE SEQUENCE [LARGE SCALE GENOMIC DNA]</scope>
    <source>
        <strain evidence="2">Genome sequencing of Nitrospira japonica strain NJ11</strain>
    </source>
</reference>
<evidence type="ECO:0000256" key="1">
    <source>
        <dbReference type="SAM" id="MobiDB-lite"/>
    </source>
</evidence>
<name>A0A1W1I7Y4_9BACT</name>
<dbReference type="EMBL" id="LT828648">
    <property type="protein sequence ID" value="SLM49095.1"/>
    <property type="molecule type" value="Genomic_DNA"/>
</dbReference>
<accession>A0A1W1I7Y4</accession>
<dbReference type="Proteomes" id="UP000192042">
    <property type="component" value="Chromosome I"/>
</dbReference>
<evidence type="ECO:0000313" key="2">
    <source>
        <dbReference type="EMBL" id="SLM49095.1"/>
    </source>
</evidence>
<dbReference type="AlphaFoldDB" id="A0A1W1I7Y4"/>
<sequence>MTARAMGVSQEAPPSSYRHIGWGSLVGSLLAVSIAQAQIAPPIFDPSGRSSCRPLPCRPRNRPSSDWARSGCS</sequence>
<gene>
    <name evidence="2" type="ORF">NSJP_2928</name>
</gene>
<evidence type="ECO:0000313" key="3">
    <source>
        <dbReference type="Proteomes" id="UP000192042"/>
    </source>
</evidence>